<accession>A0A225ARB2</accession>
<dbReference type="Pfam" id="PF00703">
    <property type="entry name" value="Glyco_hydro_2"/>
    <property type="match status" value="1"/>
</dbReference>
<sequence>MSTVSMRFSISAFLTATSTALCQSILDLGSQQWTLSSDNVTVTGKVPSNAHLDLFEAGVIGDPLYGANDTALLWVQRMNWTYSTNISLSVDSDLSEDAATWLVFDGLDTFAYIELCNQSVGNTDNQFRQWYFDVSEIVQLCNTLSALTLSVNFGSATKIAANLAENGDSLVNYFDGGVTEEFCCKEFIRKQQSDFGWDWAPQLSPAGIWQPARLVQLSNRVEYNDDNDALMAPIYVRNTLIDIYRQGQMNNIPPEQSQPFIFNASLDFLGVLPEGSLLQLILHDTQKGNETILATPLDEVYSSNDTITGSVTIDPSVVSLWWPVGLGDQNLYYAIIEVVHNDNILAKVDKRVGFRTIVLNILNVTDSQIASGVLPGCNWNFEVNGNEFYAKGSNLVPPDVFWPRVNEKKIRNLFETAVIGNQNMLRIWSSGAYLPDWIYDIADEMGILLWSEFEFSDGVYPTNRSYIEQYVAEANYQVRRINHHPSLALWVGGNELEAILLAYYFSATEPGRLQRMYEQIQEELLIQAVYANTRSISYIPSSTYQGFLELNFSSSMPELPRYDNTSGPNFLYADTDFYNYDTYEAFDVNSYPIGRFATEFGFQSMPSIYSWQQVVPQDQLSFFSDIVIHRNRHYGGGNTTREQSISGLQQMTTAVEAWYPVPNMADPIANFSAWCWSTQVFQADYYTSELAFFRRGAGATNRNMGSLYWQLEDLWTAPTWASIEVDGRWKVLMYRAKDIYQPVVGYSFYNSSTGELEIWAMSDLWSVVTGNLQLSWTHWNGSTAMSVLGKNKTNFSIPFTIEAINSTLVYQTNIHSDLASYNETDDIIRDLVLRVDLSARGTPNSDRSSSPQQIPYSHTSYFHPATLQDANLQDPALTLAYKYKPGHREPHHFIVTATRAVAAWVWLDHPLGVGGYFSDNGFWLMSGEQRIVTFTVKNDWTWGLWTGDVVIRTLDGATDAI</sequence>
<comment type="subunit">
    <text evidence="4">Homodimer.</text>
</comment>
<proteinExistence type="inferred from homology"/>
<keyword evidence="17" id="KW-1185">Reference proteome</keyword>
<dbReference type="Gene3D" id="3.20.20.80">
    <property type="entry name" value="Glycosidases"/>
    <property type="match status" value="1"/>
</dbReference>
<gene>
    <name evidence="16" type="ORF">UA08_08773</name>
</gene>
<dbReference type="InterPro" id="IPR036156">
    <property type="entry name" value="Beta-gal/glucu_dom_sf"/>
</dbReference>
<dbReference type="InterPro" id="IPR041625">
    <property type="entry name" value="Beta-mannosidase_Ig"/>
</dbReference>
<feature type="domain" description="Beta-mannosidase-like galactose-binding" evidence="15">
    <location>
        <begin position="33"/>
        <end position="210"/>
    </location>
</feature>
<feature type="domain" description="Glycoside hydrolase family 2 immunoglobulin-like beta-sandwich" evidence="13">
    <location>
        <begin position="305"/>
        <end position="355"/>
    </location>
</feature>
<evidence type="ECO:0000256" key="9">
    <source>
        <dbReference type="ARBA" id="ARBA00023180"/>
    </source>
</evidence>
<dbReference type="Pfam" id="PF17753">
    <property type="entry name" value="Ig_mannosidase"/>
    <property type="match status" value="1"/>
</dbReference>
<dbReference type="PANTHER" id="PTHR43730:SF5">
    <property type="entry name" value="BETA-MANNOSIDASE A"/>
    <property type="match status" value="1"/>
</dbReference>
<keyword evidence="10" id="KW-0326">Glycosidase</keyword>
<evidence type="ECO:0000256" key="2">
    <source>
        <dbReference type="ARBA" id="ARBA00004613"/>
    </source>
</evidence>
<dbReference type="GO" id="GO:0006516">
    <property type="term" value="P:glycoprotein catabolic process"/>
    <property type="evidence" value="ECO:0007669"/>
    <property type="project" value="TreeGrafter"/>
</dbReference>
<evidence type="ECO:0000256" key="12">
    <source>
        <dbReference type="SAM" id="SignalP"/>
    </source>
</evidence>
<comment type="catalytic activity">
    <reaction evidence="1">
        <text>Hydrolysis of terminal, non-reducing beta-D-mannose residues in beta-D-mannosides.</text>
        <dbReference type="EC" id="3.2.1.25"/>
    </reaction>
</comment>
<dbReference type="SUPFAM" id="SSF51445">
    <property type="entry name" value="(Trans)glycosidases"/>
    <property type="match status" value="1"/>
</dbReference>
<dbReference type="Pfam" id="PF22666">
    <property type="entry name" value="Glyco_hydro_2_N2"/>
    <property type="match status" value="1"/>
</dbReference>
<evidence type="ECO:0000256" key="10">
    <source>
        <dbReference type="ARBA" id="ARBA00023295"/>
    </source>
</evidence>
<dbReference type="UniPathway" id="UPA00280"/>
<dbReference type="InterPro" id="IPR008979">
    <property type="entry name" value="Galactose-bd-like_sf"/>
</dbReference>
<dbReference type="InterPro" id="IPR054593">
    <property type="entry name" value="Beta-mannosidase-like_N2"/>
</dbReference>
<evidence type="ECO:0000256" key="8">
    <source>
        <dbReference type="ARBA" id="ARBA00022801"/>
    </source>
</evidence>
<dbReference type="PANTHER" id="PTHR43730">
    <property type="entry name" value="BETA-MANNOSIDASE"/>
    <property type="match status" value="1"/>
</dbReference>
<dbReference type="SUPFAM" id="SSF49303">
    <property type="entry name" value="beta-Galactosidase/glucuronidase domain"/>
    <property type="match status" value="2"/>
</dbReference>
<evidence type="ECO:0000313" key="16">
    <source>
        <dbReference type="EMBL" id="OKL55987.1"/>
    </source>
</evidence>
<dbReference type="GO" id="GO:0005576">
    <property type="term" value="C:extracellular region"/>
    <property type="evidence" value="ECO:0007669"/>
    <property type="project" value="UniProtKB-SubCell"/>
</dbReference>
<feature type="domain" description="Beta-mannosidase Ig-fold" evidence="14">
    <location>
        <begin position="889"/>
        <end position="954"/>
    </location>
</feature>
<dbReference type="AlphaFoldDB" id="A0A225ARB2"/>
<name>A0A225ARB2_TALAT</name>
<evidence type="ECO:0000256" key="7">
    <source>
        <dbReference type="ARBA" id="ARBA00022525"/>
    </source>
</evidence>
<evidence type="ECO:0000259" key="13">
    <source>
        <dbReference type="Pfam" id="PF00703"/>
    </source>
</evidence>
<organism evidence="16 17">
    <name type="scientific">Talaromyces atroroseus</name>
    <dbReference type="NCBI Taxonomy" id="1441469"/>
    <lineage>
        <taxon>Eukaryota</taxon>
        <taxon>Fungi</taxon>
        <taxon>Dikarya</taxon>
        <taxon>Ascomycota</taxon>
        <taxon>Pezizomycotina</taxon>
        <taxon>Eurotiomycetes</taxon>
        <taxon>Eurotiomycetidae</taxon>
        <taxon>Eurotiales</taxon>
        <taxon>Trichocomaceae</taxon>
        <taxon>Talaromyces</taxon>
        <taxon>Talaromyces sect. Trachyspermi</taxon>
    </lineage>
</organism>
<dbReference type="STRING" id="1441469.A0A225ARB2"/>
<keyword evidence="12" id="KW-0732">Signal</keyword>
<dbReference type="InterPro" id="IPR006102">
    <property type="entry name" value="Ig-like_GH2"/>
</dbReference>
<evidence type="ECO:0000259" key="15">
    <source>
        <dbReference type="Pfam" id="PF22666"/>
    </source>
</evidence>
<feature type="chain" id="PRO_5011968351" description="Beta-mannosidase A" evidence="12">
    <location>
        <begin position="23"/>
        <end position="961"/>
    </location>
</feature>
<dbReference type="RefSeq" id="XP_020116108.1">
    <property type="nucleotide sequence ID" value="XM_020263673.1"/>
</dbReference>
<evidence type="ECO:0000256" key="4">
    <source>
        <dbReference type="ARBA" id="ARBA00011738"/>
    </source>
</evidence>
<comment type="subcellular location">
    <subcellularLocation>
        <location evidence="2">Secreted</location>
    </subcellularLocation>
</comment>
<dbReference type="OrthoDB" id="2866996at2759"/>
<evidence type="ECO:0000256" key="3">
    <source>
        <dbReference type="ARBA" id="ARBA00007483"/>
    </source>
</evidence>
<keyword evidence="9" id="KW-0325">Glycoprotein</keyword>
<keyword evidence="8" id="KW-0378">Hydrolase</keyword>
<dbReference type="InterPro" id="IPR013783">
    <property type="entry name" value="Ig-like_fold"/>
</dbReference>
<comment type="caution">
    <text evidence="16">The sequence shown here is derived from an EMBL/GenBank/DDBJ whole genome shotgun (WGS) entry which is preliminary data.</text>
</comment>
<dbReference type="EMBL" id="LFMY01000016">
    <property type="protein sequence ID" value="OKL55987.1"/>
    <property type="molecule type" value="Genomic_DNA"/>
</dbReference>
<dbReference type="EC" id="3.2.1.25" evidence="5"/>
<evidence type="ECO:0000256" key="1">
    <source>
        <dbReference type="ARBA" id="ARBA00000829"/>
    </source>
</evidence>
<dbReference type="GO" id="GO:0004567">
    <property type="term" value="F:beta-mannosidase activity"/>
    <property type="evidence" value="ECO:0007669"/>
    <property type="project" value="UniProtKB-EC"/>
</dbReference>
<protein>
    <recommendedName>
        <fullName evidence="6">Beta-mannosidase A</fullName>
        <ecNumber evidence="5">3.2.1.25</ecNumber>
    </recommendedName>
    <alternativeName>
        <fullName evidence="11">Mannanase A</fullName>
    </alternativeName>
</protein>
<dbReference type="Proteomes" id="UP000214365">
    <property type="component" value="Unassembled WGS sequence"/>
</dbReference>
<dbReference type="FunFam" id="3.20.20.80:FF:000084">
    <property type="entry name" value="Beta-mannosidase A"/>
    <property type="match status" value="1"/>
</dbReference>
<keyword evidence="7" id="KW-0964">Secreted</keyword>
<dbReference type="InterPro" id="IPR050887">
    <property type="entry name" value="Beta-mannosidase_GH2"/>
</dbReference>
<evidence type="ECO:0000256" key="5">
    <source>
        <dbReference type="ARBA" id="ARBA00012754"/>
    </source>
</evidence>
<reference evidence="16 17" key="1">
    <citation type="submission" date="2015-06" db="EMBL/GenBank/DDBJ databases">
        <title>Talaromyces atroroseus IBT 11181 draft genome.</title>
        <authorList>
            <person name="Rasmussen K.B."/>
            <person name="Rasmussen S."/>
            <person name="Petersen B."/>
            <person name="Sicheritz-Ponten T."/>
            <person name="Mortensen U.H."/>
            <person name="Thrane U."/>
        </authorList>
    </citation>
    <scope>NUCLEOTIDE SEQUENCE [LARGE SCALE GENOMIC DNA]</scope>
    <source>
        <strain evidence="16 17">IBT 11181</strain>
    </source>
</reference>
<feature type="signal peptide" evidence="12">
    <location>
        <begin position="1"/>
        <end position="22"/>
    </location>
</feature>
<dbReference type="SUPFAM" id="SSF49785">
    <property type="entry name" value="Galactose-binding domain-like"/>
    <property type="match status" value="1"/>
</dbReference>
<dbReference type="GO" id="GO:0005975">
    <property type="term" value="P:carbohydrate metabolic process"/>
    <property type="evidence" value="ECO:0007669"/>
    <property type="project" value="InterPro"/>
</dbReference>
<evidence type="ECO:0000313" key="17">
    <source>
        <dbReference type="Proteomes" id="UP000214365"/>
    </source>
</evidence>
<evidence type="ECO:0000259" key="14">
    <source>
        <dbReference type="Pfam" id="PF17753"/>
    </source>
</evidence>
<dbReference type="Gene3D" id="2.60.40.10">
    <property type="entry name" value="Immunoglobulins"/>
    <property type="match status" value="3"/>
</dbReference>
<comment type="similarity">
    <text evidence="3">Belongs to the glycosyl hydrolase 2 family. Beta-mannosidase A subfamily.</text>
</comment>
<evidence type="ECO:0000256" key="11">
    <source>
        <dbReference type="ARBA" id="ARBA00031061"/>
    </source>
</evidence>
<dbReference type="Gene3D" id="2.60.120.260">
    <property type="entry name" value="Galactose-binding domain-like"/>
    <property type="match status" value="1"/>
</dbReference>
<evidence type="ECO:0000256" key="6">
    <source>
        <dbReference type="ARBA" id="ARBA00021795"/>
    </source>
</evidence>
<dbReference type="GeneID" id="31008529"/>
<dbReference type="InterPro" id="IPR017853">
    <property type="entry name" value="GH"/>
</dbReference>